<comment type="catalytic activity">
    <reaction evidence="8">
        <text>L-threonyl-[protein] + ATP = O-phospho-L-threonyl-[protein] + ADP + H(+)</text>
        <dbReference type="Rhea" id="RHEA:46608"/>
        <dbReference type="Rhea" id="RHEA-COMP:11060"/>
        <dbReference type="Rhea" id="RHEA-COMP:11605"/>
        <dbReference type="ChEBI" id="CHEBI:15378"/>
        <dbReference type="ChEBI" id="CHEBI:30013"/>
        <dbReference type="ChEBI" id="CHEBI:30616"/>
        <dbReference type="ChEBI" id="CHEBI:61977"/>
        <dbReference type="ChEBI" id="CHEBI:456216"/>
        <dbReference type="EC" id="2.7.11.1"/>
    </reaction>
</comment>
<evidence type="ECO:0000256" key="8">
    <source>
        <dbReference type="ARBA" id="ARBA00047899"/>
    </source>
</evidence>
<dbReference type="InterPro" id="IPR017441">
    <property type="entry name" value="Protein_kinase_ATP_BS"/>
</dbReference>
<evidence type="ECO:0000259" key="12">
    <source>
        <dbReference type="PROSITE" id="PS50011"/>
    </source>
</evidence>
<evidence type="ECO:0000256" key="3">
    <source>
        <dbReference type="ARBA" id="ARBA00022527"/>
    </source>
</evidence>
<dbReference type="SMART" id="SM00220">
    <property type="entry name" value="S_TKc"/>
    <property type="match status" value="1"/>
</dbReference>
<dbReference type="Gene3D" id="3.30.310.80">
    <property type="entry name" value="Kinase associated domain 1, KA1"/>
    <property type="match status" value="1"/>
</dbReference>
<dbReference type="PANTHER" id="PTHR24346">
    <property type="entry name" value="MAP/MICROTUBULE AFFINITY-REGULATING KINASE"/>
    <property type="match status" value="1"/>
</dbReference>
<feature type="domain" description="Protein kinase" evidence="12">
    <location>
        <begin position="19"/>
        <end position="271"/>
    </location>
</feature>
<feature type="domain" description="UBA" evidence="13">
    <location>
        <begin position="298"/>
        <end position="338"/>
    </location>
</feature>
<sequence length="695" mass="76684">MSQEESQNLENRVKRVGNYLLGKTLGQGSFGKVKLATHTITNEKVAMKILDKERIHDVSDMERITREINVLKLLYHPNVIKLYEVIDTQRHIYIVTEFADGGELFDYIVHHGRLKEREACRFFHMLINGVDYCHSHLIIHRDLKPENLLLNSNRNLKIIDFGLSNRIKPGGLLKTACGSPCYAAPEMIEGKMYVGQMSDIWSCGVILFALVCGYLPFEDQNTQALYQKILNARYRCPSHLTNECKHLIAKILNTDPTKRYTSAQIRQHPWFIENFVGQTIEEVQVKDGIVQQAQIDSVIDESVVAELEKLGFPRDNTIMCIKAKKHNQVVAAYRLLLEKRMREAQDAGQQYTLVPAKEGAAAPQAPGSPQKVPLSTTPQLPQQAVTIQPTQPVVVVPPKGPSDADEDMMQAAKTQAKANRRQSLFAGSNAAPTAVTFLQGPLKAGPKDEDGKDIIPANYAGQMKVGTRPGVGGQGPTPAMPALSDQDEDDDDTAELLKQAAAIQAQKAGGGAPAAGATGATAAKPAAAAADDDEEGEEMPAAQQQNSAAARAAYLNRRRVSVAVQRDAQSQLADLQQMKQNAKDTPAEGAAGQQQQKDVRVFRGLFNVSATSSKPPEIILKEVEDLLKQKNITPKRVGETFVLKCDYTAKAIRFEVEICRLPRLDEVCFVNMKRISGETFAWKEFCTQFFSALQL</sequence>
<reference evidence="15 16" key="1">
    <citation type="submission" date="2019-03" db="EMBL/GenBank/DDBJ databases">
        <title>Single cell metagenomics reveals metabolic interactions within the superorganism composed of flagellate Streblomastix strix and complex community of Bacteroidetes bacteria on its surface.</title>
        <authorList>
            <person name="Treitli S.C."/>
            <person name="Kolisko M."/>
            <person name="Husnik F."/>
            <person name="Keeling P."/>
            <person name="Hampl V."/>
        </authorList>
    </citation>
    <scope>NUCLEOTIDE SEQUENCE [LARGE SCALE GENOMIC DNA]</scope>
    <source>
        <strain evidence="15">ST1C</strain>
    </source>
</reference>
<feature type="compositionally biased region" description="Low complexity" evidence="11">
    <location>
        <begin position="514"/>
        <end position="529"/>
    </location>
</feature>
<feature type="compositionally biased region" description="Low complexity" evidence="11">
    <location>
        <begin position="539"/>
        <end position="549"/>
    </location>
</feature>
<dbReference type="OrthoDB" id="193931at2759"/>
<evidence type="ECO:0000256" key="1">
    <source>
        <dbReference type="ARBA" id="ARBA00006234"/>
    </source>
</evidence>
<proteinExistence type="inferred from homology"/>
<evidence type="ECO:0000259" key="13">
    <source>
        <dbReference type="PROSITE" id="PS50030"/>
    </source>
</evidence>
<dbReference type="InterPro" id="IPR000719">
    <property type="entry name" value="Prot_kinase_dom"/>
</dbReference>
<dbReference type="Proteomes" id="UP000324800">
    <property type="component" value="Unassembled WGS sequence"/>
</dbReference>
<dbReference type="CDD" id="cd14003">
    <property type="entry name" value="STKc_AMPK-like"/>
    <property type="match status" value="1"/>
</dbReference>
<dbReference type="GO" id="GO:0005737">
    <property type="term" value="C:cytoplasm"/>
    <property type="evidence" value="ECO:0007669"/>
    <property type="project" value="TreeGrafter"/>
</dbReference>
<dbReference type="PANTHER" id="PTHR24346:SF82">
    <property type="entry name" value="KP78A-RELATED"/>
    <property type="match status" value="1"/>
</dbReference>
<dbReference type="CDD" id="cd14335">
    <property type="entry name" value="UBA_SnRK1_plant"/>
    <property type="match status" value="1"/>
</dbReference>
<evidence type="ECO:0000256" key="5">
    <source>
        <dbReference type="ARBA" id="ARBA00022741"/>
    </source>
</evidence>
<evidence type="ECO:0000256" key="9">
    <source>
        <dbReference type="ARBA" id="ARBA00048679"/>
    </source>
</evidence>
<organism evidence="15 16">
    <name type="scientific">Streblomastix strix</name>
    <dbReference type="NCBI Taxonomy" id="222440"/>
    <lineage>
        <taxon>Eukaryota</taxon>
        <taxon>Metamonada</taxon>
        <taxon>Preaxostyla</taxon>
        <taxon>Oxymonadida</taxon>
        <taxon>Streblomastigidae</taxon>
        <taxon>Streblomastix</taxon>
    </lineage>
</organism>
<dbReference type="InterPro" id="IPR028375">
    <property type="entry name" value="KA1/Ssp2_C"/>
</dbReference>
<dbReference type="EMBL" id="SNRW01000599">
    <property type="protein sequence ID" value="KAA6400217.1"/>
    <property type="molecule type" value="Genomic_DNA"/>
</dbReference>
<dbReference type="Pfam" id="PF02149">
    <property type="entry name" value="KA1"/>
    <property type="match status" value="1"/>
</dbReference>
<dbReference type="FunFam" id="3.30.310.80:FF:000011">
    <property type="entry name" value="Non-specific serine/threonine protein kinase"/>
    <property type="match status" value="1"/>
</dbReference>
<dbReference type="FunFam" id="3.30.200.20:FF:000003">
    <property type="entry name" value="Non-specific serine/threonine protein kinase"/>
    <property type="match status" value="1"/>
</dbReference>
<dbReference type="PROSITE" id="PS00107">
    <property type="entry name" value="PROTEIN_KINASE_ATP"/>
    <property type="match status" value="1"/>
</dbReference>
<keyword evidence="7 10" id="KW-0067">ATP-binding</keyword>
<evidence type="ECO:0000259" key="14">
    <source>
        <dbReference type="PROSITE" id="PS50032"/>
    </source>
</evidence>
<keyword evidence="3 15" id="KW-0723">Serine/threonine-protein kinase</keyword>
<comment type="caution">
    <text evidence="15">The sequence shown here is derived from an EMBL/GenBank/DDBJ whole genome shotgun (WGS) entry which is preliminary data.</text>
</comment>
<evidence type="ECO:0000256" key="10">
    <source>
        <dbReference type="PROSITE-ProRule" id="PRU10141"/>
    </source>
</evidence>
<accession>A0A5J4WYN4</accession>
<dbReference type="InterPro" id="IPR015940">
    <property type="entry name" value="UBA"/>
</dbReference>
<dbReference type="PROSITE" id="PS50030">
    <property type="entry name" value="UBA"/>
    <property type="match status" value="1"/>
</dbReference>
<comment type="catalytic activity">
    <reaction evidence="9">
        <text>L-seryl-[protein] + ATP = O-phospho-L-seryl-[protein] + ADP + H(+)</text>
        <dbReference type="Rhea" id="RHEA:17989"/>
        <dbReference type="Rhea" id="RHEA-COMP:9863"/>
        <dbReference type="Rhea" id="RHEA-COMP:11604"/>
        <dbReference type="ChEBI" id="CHEBI:15378"/>
        <dbReference type="ChEBI" id="CHEBI:29999"/>
        <dbReference type="ChEBI" id="CHEBI:30616"/>
        <dbReference type="ChEBI" id="CHEBI:83421"/>
        <dbReference type="ChEBI" id="CHEBI:456216"/>
        <dbReference type="EC" id="2.7.11.1"/>
    </reaction>
</comment>
<feature type="binding site" evidence="10">
    <location>
        <position position="48"/>
    </location>
    <ligand>
        <name>ATP</name>
        <dbReference type="ChEBI" id="CHEBI:30616"/>
    </ligand>
</feature>
<comment type="similarity">
    <text evidence="1">Belongs to the protein kinase superfamily. CAMK Ser/Thr protein kinase family. SNF1 subfamily.</text>
</comment>
<dbReference type="InterPro" id="IPR011009">
    <property type="entry name" value="Kinase-like_dom_sf"/>
</dbReference>
<dbReference type="InterPro" id="IPR001772">
    <property type="entry name" value="KA1_dom"/>
</dbReference>
<dbReference type="FunFam" id="1.10.510.10:FF:000271">
    <property type="entry name" value="Non-specific serine/threonine protein kinase"/>
    <property type="match status" value="1"/>
</dbReference>
<feature type="region of interest" description="Disordered" evidence="11">
    <location>
        <begin position="510"/>
        <end position="549"/>
    </location>
</feature>
<evidence type="ECO:0000256" key="11">
    <source>
        <dbReference type="SAM" id="MobiDB-lite"/>
    </source>
</evidence>
<dbReference type="PROSITE" id="PS00108">
    <property type="entry name" value="PROTEIN_KINASE_ST"/>
    <property type="match status" value="1"/>
</dbReference>
<dbReference type="InterPro" id="IPR008271">
    <property type="entry name" value="Ser/Thr_kinase_AS"/>
</dbReference>
<dbReference type="GO" id="GO:0106310">
    <property type="term" value="F:protein serine kinase activity"/>
    <property type="evidence" value="ECO:0007669"/>
    <property type="project" value="RHEA"/>
</dbReference>
<gene>
    <name evidence="15" type="ORF">EZS28_004261</name>
</gene>
<evidence type="ECO:0000313" key="16">
    <source>
        <dbReference type="Proteomes" id="UP000324800"/>
    </source>
</evidence>
<evidence type="ECO:0000256" key="7">
    <source>
        <dbReference type="ARBA" id="ARBA00022840"/>
    </source>
</evidence>
<evidence type="ECO:0000256" key="4">
    <source>
        <dbReference type="ARBA" id="ARBA00022679"/>
    </source>
</evidence>
<dbReference type="PROSITE" id="PS50032">
    <property type="entry name" value="KA1"/>
    <property type="match status" value="1"/>
</dbReference>
<dbReference type="GO" id="GO:0004674">
    <property type="term" value="F:protein serine/threonine kinase activity"/>
    <property type="evidence" value="ECO:0007669"/>
    <property type="project" value="UniProtKB-KW"/>
</dbReference>
<dbReference type="SUPFAM" id="SSF103243">
    <property type="entry name" value="KA1-like"/>
    <property type="match status" value="1"/>
</dbReference>
<name>A0A5J4WYN4_9EUKA</name>
<dbReference type="Pfam" id="PF00069">
    <property type="entry name" value="Pkinase"/>
    <property type="match status" value="1"/>
</dbReference>
<feature type="domain" description="KA1" evidence="14">
    <location>
        <begin position="645"/>
        <end position="695"/>
    </location>
</feature>
<dbReference type="CDD" id="cd12121">
    <property type="entry name" value="MARK_C_like"/>
    <property type="match status" value="1"/>
</dbReference>
<evidence type="ECO:0000313" key="15">
    <source>
        <dbReference type="EMBL" id="KAA6400217.1"/>
    </source>
</evidence>
<dbReference type="AlphaFoldDB" id="A0A5J4WYN4"/>
<keyword evidence="4" id="KW-0808">Transferase</keyword>
<dbReference type="GO" id="GO:0035556">
    <property type="term" value="P:intracellular signal transduction"/>
    <property type="evidence" value="ECO:0007669"/>
    <property type="project" value="TreeGrafter"/>
</dbReference>
<dbReference type="GO" id="GO:0005524">
    <property type="term" value="F:ATP binding"/>
    <property type="evidence" value="ECO:0007669"/>
    <property type="project" value="UniProtKB-UniRule"/>
</dbReference>
<feature type="region of interest" description="Disordered" evidence="11">
    <location>
        <begin position="463"/>
        <end position="493"/>
    </location>
</feature>
<keyword evidence="5 10" id="KW-0547">Nucleotide-binding</keyword>
<evidence type="ECO:0000256" key="2">
    <source>
        <dbReference type="ARBA" id="ARBA00012513"/>
    </source>
</evidence>
<evidence type="ECO:0000256" key="6">
    <source>
        <dbReference type="ARBA" id="ARBA00022777"/>
    </source>
</evidence>
<keyword evidence="6 15" id="KW-0418">Kinase</keyword>
<dbReference type="SUPFAM" id="SSF56112">
    <property type="entry name" value="Protein kinase-like (PK-like)"/>
    <property type="match status" value="1"/>
</dbReference>
<dbReference type="EC" id="2.7.11.1" evidence="2"/>
<dbReference type="Gene3D" id="1.10.510.10">
    <property type="entry name" value="Transferase(Phosphotransferase) domain 1"/>
    <property type="match status" value="1"/>
</dbReference>
<protein>
    <recommendedName>
        <fullName evidence="2">non-specific serine/threonine protein kinase</fullName>
        <ecNumber evidence="2">2.7.11.1</ecNumber>
    </recommendedName>
</protein>
<dbReference type="PROSITE" id="PS50011">
    <property type="entry name" value="PROTEIN_KINASE_DOM"/>
    <property type="match status" value="1"/>
</dbReference>